<sequence>MLLNLYTKSCNRDLVATTPRLLEA</sequence>
<proteinExistence type="predicted"/>
<accession>A0A0A8YES3</accession>
<organism evidence="1">
    <name type="scientific">Arundo donax</name>
    <name type="common">Giant reed</name>
    <name type="synonym">Donax arundinaceus</name>
    <dbReference type="NCBI Taxonomy" id="35708"/>
    <lineage>
        <taxon>Eukaryota</taxon>
        <taxon>Viridiplantae</taxon>
        <taxon>Streptophyta</taxon>
        <taxon>Embryophyta</taxon>
        <taxon>Tracheophyta</taxon>
        <taxon>Spermatophyta</taxon>
        <taxon>Magnoliopsida</taxon>
        <taxon>Liliopsida</taxon>
        <taxon>Poales</taxon>
        <taxon>Poaceae</taxon>
        <taxon>PACMAD clade</taxon>
        <taxon>Arundinoideae</taxon>
        <taxon>Arundineae</taxon>
        <taxon>Arundo</taxon>
    </lineage>
</organism>
<dbReference type="AlphaFoldDB" id="A0A0A8YES3"/>
<name>A0A0A8YES3_ARUDO</name>
<reference evidence="1" key="1">
    <citation type="submission" date="2014-09" db="EMBL/GenBank/DDBJ databases">
        <authorList>
            <person name="Magalhaes I.L.F."/>
            <person name="Oliveira U."/>
            <person name="Santos F.R."/>
            <person name="Vidigal T.H.D.A."/>
            <person name="Brescovit A.D."/>
            <person name="Santos A.J."/>
        </authorList>
    </citation>
    <scope>NUCLEOTIDE SEQUENCE</scope>
    <source>
        <tissue evidence="1">Shoot tissue taken approximately 20 cm above the soil surface</tissue>
    </source>
</reference>
<protein>
    <submittedName>
        <fullName evidence="1">Uncharacterized protein</fullName>
    </submittedName>
</protein>
<dbReference type="EMBL" id="GBRH01273231">
    <property type="protein sequence ID" value="JAD24664.1"/>
    <property type="molecule type" value="Transcribed_RNA"/>
</dbReference>
<evidence type="ECO:0000313" key="1">
    <source>
        <dbReference type="EMBL" id="JAD24664.1"/>
    </source>
</evidence>
<reference evidence="1" key="2">
    <citation type="journal article" date="2015" name="Data Brief">
        <title>Shoot transcriptome of the giant reed, Arundo donax.</title>
        <authorList>
            <person name="Barrero R.A."/>
            <person name="Guerrero F.D."/>
            <person name="Moolhuijzen P."/>
            <person name="Goolsby J.A."/>
            <person name="Tidwell J."/>
            <person name="Bellgard S.E."/>
            <person name="Bellgard M.I."/>
        </authorList>
    </citation>
    <scope>NUCLEOTIDE SEQUENCE</scope>
    <source>
        <tissue evidence="1">Shoot tissue taken approximately 20 cm above the soil surface</tissue>
    </source>
</reference>